<organism evidence="2 3">
    <name type="scientific">Aspergillus cavernicola</name>
    <dbReference type="NCBI Taxonomy" id="176166"/>
    <lineage>
        <taxon>Eukaryota</taxon>
        <taxon>Fungi</taxon>
        <taxon>Dikarya</taxon>
        <taxon>Ascomycota</taxon>
        <taxon>Pezizomycotina</taxon>
        <taxon>Eurotiomycetes</taxon>
        <taxon>Eurotiomycetidae</taxon>
        <taxon>Eurotiales</taxon>
        <taxon>Aspergillaceae</taxon>
        <taxon>Aspergillus</taxon>
        <taxon>Aspergillus subgen. Nidulantes</taxon>
    </lineage>
</organism>
<gene>
    <name evidence="2" type="ORF">BDW59DRAFT_154078</name>
</gene>
<evidence type="ECO:0000313" key="2">
    <source>
        <dbReference type="EMBL" id="KAL2814897.1"/>
    </source>
</evidence>
<evidence type="ECO:0000256" key="1">
    <source>
        <dbReference type="SAM" id="MobiDB-lite"/>
    </source>
</evidence>
<name>A0ABR4HHD5_9EURO</name>
<proteinExistence type="predicted"/>
<comment type="caution">
    <text evidence="2">The sequence shown here is derived from an EMBL/GenBank/DDBJ whole genome shotgun (WGS) entry which is preliminary data.</text>
</comment>
<accession>A0ABR4HHD5</accession>
<dbReference type="Proteomes" id="UP001610335">
    <property type="component" value="Unassembled WGS sequence"/>
</dbReference>
<feature type="region of interest" description="Disordered" evidence="1">
    <location>
        <begin position="1"/>
        <end position="37"/>
    </location>
</feature>
<sequence>MEVWPVRHDSLHHHHQKSPSPPPPSFPLPSQSSPTLAIDPLAGYPGLLSLHNYRKILSQGTDALDGQEGKTLRRKNADSNLNQTTAQMGPVYQNAYYHPFAASSTTSSPPPPLSPSYSPSALSEQLPELMDGYGYSLPPLDASQYESVGDKQSSYKLLDTFRDRLEKFPGPDTPDIVEIPLGHSRARSDSVLFKARRARKKPPPTATVVHQGTSFEILNPHESLDFARIVSYIEDVDSRSARNQHRDTYHLSPDDSNNVIPEHSTWDLTPYEEDRKAHDALVGDSPHHPMPSISERLEEQDPLDVESCYSPPLSHSRPLSMIRPWTTHNESDLGEPGPPIFSNDADSCYSPFLSHSRPPSLTQPWKAAHNESNLGEPGPPIFCNDANAPSTTLALDPIHLAALYGIGHLPEQGKGTANPTAIIYSEHKPLRKKSTMAQKKRNALSFSSSSSSSLFSFSPSAAATVSAPLRRLRGIAQSLRRNRKTESRASLS</sequence>
<reference evidence="2 3" key="1">
    <citation type="submission" date="2024-07" db="EMBL/GenBank/DDBJ databases">
        <title>Section-level genome sequencing and comparative genomics of Aspergillus sections Usti and Cavernicolus.</title>
        <authorList>
            <consortium name="Lawrence Berkeley National Laboratory"/>
            <person name="Nybo J.L."/>
            <person name="Vesth T.C."/>
            <person name="Theobald S."/>
            <person name="Frisvad J.C."/>
            <person name="Larsen T.O."/>
            <person name="Kjaerboelling I."/>
            <person name="Rothschild-Mancinelli K."/>
            <person name="Lyhne E.K."/>
            <person name="Kogle M.E."/>
            <person name="Barry K."/>
            <person name="Clum A."/>
            <person name="Na H."/>
            <person name="Ledsgaard L."/>
            <person name="Lin J."/>
            <person name="Lipzen A."/>
            <person name="Kuo A."/>
            <person name="Riley R."/>
            <person name="Mondo S."/>
            <person name="LaButti K."/>
            <person name="Haridas S."/>
            <person name="Pangalinan J."/>
            <person name="Salamov A.A."/>
            <person name="Simmons B.A."/>
            <person name="Magnuson J.K."/>
            <person name="Chen J."/>
            <person name="Drula E."/>
            <person name="Henrissat B."/>
            <person name="Wiebenga A."/>
            <person name="Lubbers R.J."/>
            <person name="Gomes A.C."/>
            <person name="Makela M.R."/>
            <person name="Stajich J."/>
            <person name="Grigoriev I.V."/>
            <person name="Mortensen U.H."/>
            <person name="De vries R.P."/>
            <person name="Baker S.E."/>
            <person name="Andersen M.R."/>
        </authorList>
    </citation>
    <scope>NUCLEOTIDE SEQUENCE [LARGE SCALE GENOMIC DNA]</scope>
    <source>
        <strain evidence="2 3">CBS 600.67</strain>
    </source>
</reference>
<protein>
    <submittedName>
        <fullName evidence="2">Uncharacterized protein</fullName>
    </submittedName>
</protein>
<feature type="region of interest" description="Disordered" evidence="1">
    <location>
        <begin position="239"/>
        <end position="263"/>
    </location>
</feature>
<keyword evidence="3" id="KW-1185">Reference proteome</keyword>
<dbReference type="EMBL" id="JBFXLS010000118">
    <property type="protein sequence ID" value="KAL2814897.1"/>
    <property type="molecule type" value="Genomic_DNA"/>
</dbReference>
<evidence type="ECO:0000313" key="3">
    <source>
        <dbReference type="Proteomes" id="UP001610335"/>
    </source>
</evidence>
<feature type="compositionally biased region" description="Basic and acidic residues" evidence="1">
    <location>
        <begin position="239"/>
        <end position="253"/>
    </location>
</feature>
<feature type="region of interest" description="Disordered" evidence="1">
    <location>
        <begin position="102"/>
        <end position="121"/>
    </location>
</feature>